<dbReference type="HAMAP" id="MF_01337_B">
    <property type="entry name" value="Ribosomal_uL18_B"/>
    <property type="match status" value="1"/>
</dbReference>
<gene>
    <name evidence="7 8" type="primary">rplR</name>
    <name evidence="8" type="ORF">IRY30_02270</name>
</gene>
<comment type="function">
    <text evidence="7">This is one of the proteins that bind and probably mediate the attachment of the 5S RNA into the large ribosomal subunit, where it forms part of the central protuberance.</text>
</comment>
<dbReference type="InterPro" id="IPR005484">
    <property type="entry name" value="Ribosomal_uL18_bac/plant/anim"/>
</dbReference>
<accession>A0ABR9ZHQ9</accession>
<dbReference type="RefSeq" id="WP_194555775.1">
    <property type="nucleotide sequence ID" value="NZ_JADKMY010000001.1"/>
</dbReference>
<dbReference type="GO" id="GO:0005840">
    <property type="term" value="C:ribosome"/>
    <property type="evidence" value="ECO:0007669"/>
    <property type="project" value="UniProtKB-KW"/>
</dbReference>
<keyword evidence="9" id="KW-1185">Reference proteome</keyword>
<organism evidence="8 9">
    <name type="scientific">Corynebacterium suicordis DSM 45110</name>
    <dbReference type="NCBI Taxonomy" id="1121369"/>
    <lineage>
        <taxon>Bacteria</taxon>
        <taxon>Bacillati</taxon>
        <taxon>Actinomycetota</taxon>
        <taxon>Actinomycetes</taxon>
        <taxon>Mycobacteriales</taxon>
        <taxon>Corynebacteriaceae</taxon>
        <taxon>Corynebacterium</taxon>
    </lineage>
</organism>
<dbReference type="NCBIfam" id="TIGR00060">
    <property type="entry name" value="L18_bact"/>
    <property type="match status" value="1"/>
</dbReference>
<keyword evidence="2 7" id="KW-0699">rRNA-binding</keyword>
<comment type="caution">
    <text evidence="8">The sequence shown here is derived from an EMBL/GenBank/DDBJ whole genome shotgun (WGS) entry which is preliminary data.</text>
</comment>
<reference evidence="8 9" key="1">
    <citation type="submission" date="2020-10" db="EMBL/GenBank/DDBJ databases">
        <title>Novel species in genus Corynebacterium.</title>
        <authorList>
            <person name="Zhang G."/>
        </authorList>
    </citation>
    <scope>NUCLEOTIDE SEQUENCE [LARGE SCALE GENOMIC DNA]</scope>
    <source>
        <strain evidence="8 9">DSM 45110</strain>
    </source>
</reference>
<dbReference type="PANTHER" id="PTHR12899:SF3">
    <property type="entry name" value="LARGE RIBOSOMAL SUBUNIT PROTEIN UL18M"/>
    <property type="match status" value="1"/>
</dbReference>
<sequence>MSNNASNKEGQRLPVGKDISTRRRVARARRHFRIRKTLSGTPESPRLVVHRTSRHMHVQVIDDVAGHTLVAASTMEPDVRSIEGDKKARGAKVGQLIAERAKAAGIETVVFDRAGYKYHGRVAALADAAREGGLKF</sequence>
<dbReference type="InterPro" id="IPR057268">
    <property type="entry name" value="Ribosomal_L18"/>
</dbReference>
<comment type="similarity">
    <text evidence="1 7">Belongs to the universal ribosomal protein uL18 family.</text>
</comment>
<dbReference type="SUPFAM" id="SSF53137">
    <property type="entry name" value="Translational machinery components"/>
    <property type="match status" value="1"/>
</dbReference>
<protein>
    <recommendedName>
        <fullName evidence="6 7">Large ribosomal subunit protein uL18</fullName>
    </recommendedName>
</protein>
<dbReference type="EMBL" id="JADKMY010000001">
    <property type="protein sequence ID" value="MBF4552907.1"/>
    <property type="molecule type" value="Genomic_DNA"/>
</dbReference>
<dbReference type="Proteomes" id="UP000635902">
    <property type="component" value="Unassembled WGS sequence"/>
</dbReference>
<evidence type="ECO:0000313" key="8">
    <source>
        <dbReference type="EMBL" id="MBF4552907.1"/>
    </source>
</evidence>
<dbReference type="CDD" id="cd00432">
    <property type="entry name" value="Ribosomal_L18_L5e"/>
    <property type="match status" value="1"/>
</dbReference>
<proteinExistence type="inferred from homology"/>
<evidence type="ECO:0000256" key="5">
    <source>
        <dbReference type="ARBA" id="ARBA00023274"/>
    </source>
</evidence>
<keyword evidence="5 7" id="KW-0687">Ribonucleoprotein</keyword>
<name>A0ABR9ZHQ9_9CORY</name>
<keyword evidence="4 7" id="KW-0689">Ribosomal protein</keyword>
<evidence type="ECO:0000256" key="4">
    <source>
        <dbReference type="ARBA" id="ARBA00022980"/>
    </source>
</evidence>
<evidence type="ECO:0000256" key="7">
    <source>
        <dbReference type="HAMAP-Rule" id="MF_01337"/>
    </source>
</evidence>
<dbReference type="InterPro" id="IPR004389">
    <property type="entry name" value="Ribosomal_uL18_bac-type"/>
</dbReference>
<dbReference type="PANTHER" id="PTHR12899">
    <property type="entry name" value="39S RIBOSOMAL PROTEIN L18, MITOCHONDRIAL"/>
    <property type="match status" value="1"/>
</dbReference>
<evidence type="ECO:0000256" key="2">
    <source>
        <dbReference type="ARBA" id="ARBA00022730"/>
    </source>
</evidence>
<evidence type="ECO:0000256" key="6">
    <source>
        <dbReference type="ARBA" id="ARBA00035197"/>
    </source>
</evidence>
<dbReference type="Gene3D" id="3.30.420.100">
    <property type="match status" value="1"/>
</dbReference>
<comment type="subunit">
    <text evidence="7">Part of the 50S ribosomal subunit; part of the 5S rRNA/L5/L18/L25 subcomplex. Contacts the 5S and 23S rRNAs.</text>
</comment>
<dbReference type="Pfam" id="PF00861">
    <property type="entry name" value="Ribosomal_L18p"/>
    <property type="match status" value="1"/>
</dbReference>
<evidence type="ECO:0000256" key="3">
    <source>
        <dbReference type="ARBA" id="ARBA00022884"/>
    </source>
</evidence>
<evidence type="ECO:0000256" key="1">
    <source>
        <dbReference type="ARBA" id="ARBA00007116"/>
    </source>
</evidence>
<keyword evidence="3 7" id="KW-0694">RNA-binding</keyword>
<evidence type="ECO:0000313" key="9">
    <source>
        <dbReference type="Proteomes" id="UP000635902"/>
    </source>
</evidence>